<dbReference type="eggNOG" id="COG1266">
    <property type="taxonomic scope" value="Bacteria"/>
</dbReference>
<dbReference type="PANTHER" id="PTHR36435">
    <property type="entry name" value="SLR1288 PROTEIN"/>
    <property type="match status" value="1"/>
</dbReference>
<dbReference type="InterPro" id="IPR052710">
    <property type="entry name" value="CAAX_protease"/>
</dbReference>
<proteinExistence type="predicted"/>
<reference evidence="3 5" key="1">
    <citation type="submission" date="2014-03" db="EMBL/GenBank/DDBJ databases">
        <title>Complete genome sequence of a deeply braunched marine Bacteroidia bacterium Draconibacterium orientale type strain FH5T.</title>
        <authorList>
            <person name="Li X."/>
            <person name="Wang X."/>
            <person name="Xie Z."/>
            <person name="Du Z."/>
            <person name="Chen G."/>
        </authorList>
    </citation>
    <scope>NUCLEOTIDE SEQUENCE [LARGE SCALE GENOMIC DNA]</scope>
    <source>
        <strain evidence="3 5">FH5</strain>
    </source>
</reference>
<feature type="transmembrane region" description="Helical" evidence="1">
    <location>
        <begin position="15"/>
        <end position="43"/>
    </location>
</feature>
<feature type="transmembrane region" description="Helical" evidence="1">
    <location>
        <begin position="234"/>
        <end position="261"/>
    </location>
</feature>
<evidence type="ECO:0000313" key="4">
    <source>
        <dbReference type="EMBL" id="SES81493.1"/>
    </source>
</evidence>
<accession>X5DA13</accession>
<feature type="transmembrane region" description="Helical" evidence="1">
    <location>
        <begin position="202"/>
        <end position="222"/>
    </location>
</feature>
<dbReference type="EMBL" id="FOHT01000002">
    <property type="protein sequence ID" value="SES81493.1"/>
    <property type="molecule type" value="Genomic_DNA"/>
</dbReference>
<protein>
    <submittedName>
        <fullName evidence="3">Peptidase</fullName>
    </submittedName>
</protein>
<dbReference type="EMBL" id="CP007451">
    <property type="protein sequence ID" value="AHW59633.1"/>
    <property type="molecule type" value="Genomic_DNA"/>
</dbReference>
<evidence type="ECO:0000313" key="5">
    <source>
        <dbReference type="Proteomes" id="UP000023772"/>
    </source>
</evidence>
<feature type="domain" description="CAAX prenyl protease 2/Lysostaphin resistance protein A-like" evidence="2">
    <location>
        <begin position="166"/>
        <end position="254"/>
    </location>
</feature>
<dbReference type="GO" id="GO:0004175">
    <property type="term" value="F:endopeptidase activity"/>
    <property type="evidence" value="ECO:0007669"/>
    <property type="project" value="UniProtKB-ARBA"/>
</dbReference>
<evidence type="ECO:0000313" key="3">
    <source>
        <dbReference type="EMBL" id="AHW59633.1"/>
    </source>
</evidence>
<keyword evidence="1" id="KW-0812">Transmembrane</keyword>
<dbReference type="InterPro" id="IPR003675">
    <property type="entry name" value="Rce1/LyrA-like_dom"/>
</dbReference>
<dbReference type="AlphaFoldDB" id="X5DA13"/>
<keyword evidence="1" id="KW-0472">Membrane</keyword>
<dbReference type="PANTHER" id="PTHR36435:SF1">
    <property type="entry name" value="CAAX AMINO TERMINAL PROTEASE FAMILY PROTEIN"/>
    <property type="match status" value="1"/>
</dbReference>
<evidence type="ECO:0000313" key="6">
    <source>
        <dbReference type="Proteomes" id="UP000181981"/>
    </source>
</evidence>
<dbReference type="Proteomes" id="UP000181981">
    <property type="component" value="Unassembled WGS sequence"/>
</dbReference>
<feature type="transmembrane region" description="Helical" evidence="1">
    <location>
        <begin position="281"/>
        <end position="298"/>
    </location>
</feature>
<gene>
    <name evidence="3" type="ORF">FH5T_08645</name>
    <name evidence="4" type="ORF">SAMN05444285_102159</name>
</gene>
<dbReference type="Proteomes" id="UP000023772">
    <property type="component" value="Chromosome"/>
</dbReference>
<dbReference type="RefSeq" id="WP_051567725.1">
    <property type="nucleotide sequence ID" value="NZ_FOHT01000002.1"/>
</dbReference>
<evidence type="ECO:0000259" key="2">
    <source>
        <dbReference type="Pfam" id="PF02517"/>
    </source>
</evidence>
<name>X5DA13_9BACT</name>
<organism evidence="4 6">
    <name type="scientific">Draconibacterium orientale</name>
    <dbReference type="NCBI Taxonomy" id="1168034"/>
    <lineage>
        <taxon>Bacteria</taxon>
        <taxon>Pseudomonadati</taxon>
        <taxon>Bacteroidota</taxon>
        <taxon>Bacteroidia</taxon>
        <taxon>Marinilabiliales</taxon>
        <taxon>Prolixibacteraceae</taxon>
        <taxon>Draconibacterium</taxon>
    </lineage>
</organism>
<feature type="transmembrane region" description="Helical" evidence="1">
    <location>
        <begin position="63"/>
        <end position="86"/>
    </location>
</feature>
<keyword evidence="5" id="KW-1185">Reference proteome</keyword>
<dbReference type="HOGENOM" id="CLU_067776_1_0_10"/>
<dbReference type="STRING" id="1168034.FH5T_08645"/>
<reference evidence="4 6" key="2">
    <citation type="submission" date="2016-10" db="EMBL/GenBank/DDBJ databases">
        <authorList>
            <person name="de Groot N.N."/>
        </authorList>
    </citation>
    <scope>NUCLEOTIDE SEQUENCE [LARGE SCALE GENOMIC DNA]</scope>
    <source>
        <strain evidence="4 6">DSM 25947</strain>
    </source>
</reference>
<dbReference type="OrthoDB" id="1523022at2"/>
<evidence type="ECO:0000256" key="1">
    <source>
        <dbReference type="SAM" id="Phobius"/>
    </source>
</evidence>
<keyword evidence="1" id="KW-1133">Transmembrane helix</keyword>
<dbReference type="GO" id="GO:0080120">
    <property type="term" value="P:CAAX-box protein maturation"/>
    <property type="evidence" value="ECO:0007669"/>
    <property type="project" value="UniProtKB-ARBA"/>
</dbReference>
<feature type="transmembrane region" description="Helical" evidence="1">
    <location>
        <begin position="106"/>
        <end position="124"/>
    </location>
</feature>
<sequence>MEFTAFRDLKPFSQLFFAAFVVVASILIFFVLSLVVAIPIWGFNTVLNLPAINSETPLNIINLYKFIQVVQAIGFFIVPPFILGYLFHGQSNEYLYLNKSFNSQSVILVVAMMFFAAPAINLIGELNSNMSFPEWLSGVEEWMRNAEQNAADITEAFLNVKTIGGLAFNVFMIALLPAVGEELLFRGVVQNIFSKMTRSHHWGIWISAILFSALHMQFYGFVPRVLLGALFGYLLVWSGSIWLPIIAHFMNNAIAVIAMYFINNGLMNPQYEEIGSTGDSYYMAGISLALTFVFLMMLKRQNAGKEIPI</sequence>
<dbReference type="Pfam" id="PF02517">
    <property type="entry name" value="Rce1-like"/>
    <property type="match status" value="1"/>
</dbReference>
<dbReference type="KEGG" id="dori:FH5T_08645"/>